<dbReference type="PRINTS" id="PR00326">
    <property type="entry name" value="GTP1OBG"/>
</dbReference>
<dbReference type="Pfam" id="PF01926">
    <property type="entry name" value="MMR_HSR1"/>
    <property type="match status" value="1"/>
</dbReference>
<comment type="similarity">
    <text evidence="1 6 7">Belongs to the TRAFAC class TrmE-Era-EngA-EngB-Septin-like GTPase superfamily. Era GTPase family.</text>
</comment>
<feature type="region of interest" description="G3" evidence="7">
    <location>
        <begin position="57"/>
        <end position="60"/>
    </location>
</feature>
<keyword evidence="5 6" id="KW-0342">GTP-binding</keyword>
<evidence type="ECO:0000256" key="1">
    <source>
        <dbReference type="ARBA" id="ARBA00007921"/>
    </source>
</evidence>
<evidence type="ECO:0000256" key="4">
    <source>
        <dbReference type="ARBA" id="ARBA00022884"/>
    </source>
</evidence>
<organism evidence="9 10">
    <name type="scientific">[Mycoplasma] anseris</name>
    <dbReference type="NCBI Taxonomy" id="92400"/>
    <lineage>
        <taxon>Bacteria</taxon>
        <taxon>Bacillati</taxon>
        <taxon>Mycoplasmatota</taxon>
        <taxon>Mycoplasmoidales</taxon>
        <taxon>Metamycoplasmataceae</taxon>
        <taxon>Metamycoplasma</taxon>
    </lineage>
</organism>
<dbReference type="Gene3D" id="3.30.300.20">
    <property type="match status" value="1"/>
</dbReference>
<keyword evidence="4 6" id="KW-0694">RNA-binding</keyword>
<dbReference type="AlphaFoldDB" id="A0A2Z4ND44"/>
<dbReference type="HAMAP" id="MF_00367">
    <property type="entry name" value="GTPase_Era"/>
    <property type="match status" value="1"/>
</dbReference>
<evidence type="ECO:0000313" key="9">
    <source>
        <dbReference type="EMBL" id="AWX69501.1"/>
    </source>
</evidence>
<feature type="binding site" evidence="6">
    <location>
        <begin position="120"/>
        <end position="123"/>
    </location>
    <ligand>
        <name>GTP</name>
        <dbReference type="ChEBI" id="CHEBI:37565"/>
    </ligand>
</feature>
<comment type="subcellular location">
    <subcellularLocation>
        <location evidence="6">Cytoplasm</location>
    </subcellularLocation>
    <subcellularLocation>
        <location evidence="6">Cell membrane</location>
        <topology evidence="6">Peripheral membrane protein</topology>
    </subcellularLocation>
</comment>
<dbReference type="SUPFAM" id="SSF54814">
    <property type="entry name" value="Prokaryotic type KH domain (KH-domain type II)"/>
    <property type="match status" value="1"/>
</dbReference>
<dbReference type="GO" id="GO:0043024">
    <property type="term" value="F:ribosomal small subunit binding"/>
    <property type="evidence" value="ECO:0007669"/>
    <property type="project" value="TreeGrafter"/>
</dbReference>
<dbReference type="GO" id="GO:0070181">
    <property type="term" value="F:small ribosomal subunit rRNA binding"/>
    <property type="evidence" value="ECO:0007669"/>
    <property type="project" value="UniProtKB-UniRule"/>
</dbReference>
<dbReference type="KEGG" id="mane:DP065_01910"/>
<evidence type="ECO:0000256" key="7">
    <source>
        <dbReference type="PROSITE-ProRule" id="PRU01050"/>
    </source>
</evidence>
<evidence type="ECO:0000256" key="2">
    <source>
        <dbReference type="ARBA" id="ARBA00020484"/>
    </source>
</evidence>
<dbReference type="InterPro" id="IPR004044">
    <property type="entry name" value="KH_dom_type_2"/>
</dbReference>
<dbReference type="EMBL" id="CP030140">
    <property type="protein sequence ID" value="AWX69501.1"/>
    <property type="molecule type" value="Genomic_DNA"/>
</dbReference>
<reference evidence="10" key="1">
    <citation type="submission" date="2018-06" db="EMBL/GenBank/DDBJ databases">
        <title>Complete genome sequences of Mycoplasma anatis, M. anseris and M. cloacale type strains.</title>
        <authorList>
            <person name="Grozner D."/>
            <person name="Forro B."/>
            <person name="Sulyok K.M."/>
            <person name="Marton S."/>
            <person name="Kreizinger Z."/>
            <person name="Banyai K."/>
            <person name="Gyuranecz M."/>
        </authorList>
    </citation>
    <scope>NUCLEOTIDE SEQUENCE [LARGE SCALE GENOMIC DNA]</scope>
    <source>
        <strain evidence="10">ATCC 49234</strain>
    </source>
</reference>
<dbReference type="NCBIfam" id="TIGR00231">
    <property type="entry name" value="small_GTP"/>
    <property type="match status" value="1"/>
</dbReference>
<dbReference type="InterPro" id="IPR030388">
    <property type="entry name" value="G_ERA_dom"/>
</dbReference>
<dbReference type="SUPFAM" id="SSF52540">
    <property type="entry name" value="P-loop containing nucleoside triphosphate hydrolases"/>
    <property type="match status" value="1"/>
</dbReference>
<feature type="binding site" evidence="6">
    <location>
        <begin position="10"/>
        <end position="17"/>
    </location>
    <ligand>
        <name>GTP</name>
        <dbReference type="ChEBI" id="CHEBI:37565"/>
    </ligand>
</feature>
<dbReference type="PANTHER" id="PTHR42698:SF1">
    <property type="entry name" value="GTPASE ERA, MITOCHONDRIAL"/>
    <property type="match status" value="1"/>
</dbReference>
<keyword evidence="6" id="KW-0699">rRNA-binding</keyword>
<feature type="region of interest" description="G5" evidence="7">
    <location>
        <begin position="148"/>
        <end position="150"/>
    </location>
</feature>
<dbReference type="InterPro" id="IPR005662">
    <property type="entry name" value="GTPase_Era-like"/>
</dbReference>
<dbReference type="Pfam" id="PF07650">
    <property type="entry name" value="KH_2"/>
    <property type="match status" value="1"/>
</dbReference>
<keyword evidence="3 6" id="KW-0547">Nucleotide-binding</keyword>
<dbReference type="Proteomes" id="UP000250218">
    <property type="component" value="Chromosome"/>
</dbReference>
<dbReference type="NCBIfam" id="NF000908">
    <property type="entry name" value="PRK00089.1"/>
    <property type="match status" value="1"/>
</dbReference>
<protein>
    <recommendedName>
        <fullName evidence="2 6">GTPase Era</fullName>
    </recommendedName>
</protein>
<dbReference type="PROSITE" id="PS51713">
    <property type="entry name" value="G_ERA"/>
    <property type="match status" value="1"/>
</dbReference>
<dbReference type="PANTHER" id="PTHR42698">
    <property type="entry name" value="GTPASE ERA"/>
    <property type="match status" value="1"/>
</dbReference>
<feature type="domain" description="Era-type G" evidence="8">
    <location>
        <begin position="2"/>
        <end position="170"/>
    </location>
</feature>
<comment type="function">
    <text evidence="6">An essential GTPase that binds both GDP and GTP, with rapid nucleotide exchange. Plays a role in 16S rRNA processing and 30S ribosomal subunit biogenesis and possibly also in cell cycle regulation and energy metabolism.</text>
</comment>
<dbReference type="CDD" id="cd22534">
    <property type="entry name" value="KH-II_Era"/>
    <property type="match status" value="1"/>
</dbReference>
<evidence type="ECO:0000256" key="6">
    <source>
        <dbReference type="HAMAP-Rule" id="MF_00367"/>
    </source>
</evidence>
<dbReference type="InterPro" id="IPR015946">
    <property type="entry name" value="KH_dom-like_a/b"/>
</dbReference>
<accession>A0A2Z4ND44</accession>
<dbReference type="InterPro" id="IPR005225">
    <property type="entry name" value="Small_GTP-bd"/>
</dbReference>
<keyword evidence="6" id="KW-0472">Membrane</keyword>
<comment type="subunit">
    <text evidence="6">Monomer.</text>
</comment>
<dbReference type="Gene3D" id="3.40.50.300">
    <property type="entry name" value="P-loop containing nucleotide triphosphate hydrolases"/>
    <property type="match status" value="1"/>
</dbReference>
<dbReference type="InterPro" id="IPR027417">
    <property type="entry name" value="P-loop_NTPase"/>
</dbReference>
<feature type="region of interest" description="G2" evidence="7">
    <location>
        <begin position="36"/>
        <end position="40"/>
    </location>
</feature>
<keyword evidence="10" id="KW-1185">Reference proteome</keyword>
<evidence type="ECO:0000259" key="8">
    <source>
        <dbReference type="PROSITE" id="PS51713"/>
    </source>
</evidence>
<feature type="binding site" evidence="6">
    <location>
        <begin position="57"/>
        <end position="61"/>
    </location>
    <ligand>
        <name>GTP</name>
        <dbReference type="ChEBI" id="CHEBI:37565"/>
    </ligand>
</feature>
<dbReference type="GO" id="GO:0005525">
    <property type="term" value="F:GTP binding"/>
    <property type="evidence" value="ECO:0007669"/>
    <property type="project" value="UniProtKB-UniRule"/>
</dbReference>
<dbReference type="NCBIfam" id="TIGR00436">
    <property type="entry name" value="era"/>
    <property type="match status" value="1"/>
</dbReference>
<dbReference type="CDD" id="cd04163">
    <property type="entry name" value="Era"/>
    <property type="match status" value="1"/>
</dbReference>
<evidence type="ECO:0000313" key="10">
    <source>
        <dbReference type="Proteomes" id="UP000250218"/>
    </source>
</evidence>
<sequence length="293" mass="33604">MKVCVVGLIGRPNVGKSTLLNNILNYDLSIVSNYAQTTRDDIKGIYNEEDFQIIFIDTPGIHKGEFALSEKLNQKSYSILQEVDLILFLSPANEKIGKGDLWIINKLKENNVENKIALISKIDLVESKEQLDEKANELKKMGFDTVLGTGLSYNQTFLDVINEIKKYAYESEPLYPIDQIGDVSMRFMAKEIIREIAIKNLFNEVPHSIAVEINEFKEQENTRPYLIDATIYVKRESQKGILVGKNGSKIKTISMNSRLKMEELFQHRIFLTTKVKVNENWVDDLNKIKKMGY</sequence>
<dbReference type="InterPro" id="IPR009019">
    <property type="entry name" value="KH_sf_prok-type"/>
</dbReference>
<keyword evidence="6" id="KW-1003">Cell membrane</keyword>
<dbReference type="RefSeq" id="WP_033178544.1">
    <property type="nucleotide sequence ID" value="NZ_CP030140.1"/>
</dbReference>
<feature type="region of interest" description="G4" evidence="7">
    <location>
        <begin position="120"/>
        <end position="123"/>
    </location>
</feature>
<proteinExistence type="inferred from homology"/>
<name>A0A2Z4ND44_9BACT</name>
<evidence type="ECO:0000256" key="5">
    <source>
        <dbReference type="ARBA" id="ARBA00023134"/>
    </source>
</evidence>
<gene>
    <name evidence="6" type="primary">era</name>
    <name evidence="9" type="ORF">DP065_01910</name>
</gene>
<keyword evidence="6" id="KW-0690">Ribosome biogenesis</keyword>
<dbReference type="GO" id="GO:0005886">
    <property type="term" value="C:plasma membrane"/>
    <property type="evidence" value="ECO:0007669"/>
    <property type="project" value="UniProtKB-SubCell"/>
</dbReference>
<dbReference type="InterPro" id="IPR006073">
    <property type="entry name" value="GTP-bd"/>
</dbReference>
<dbReference type="GO" id="GO:0000028">
    <property type="term" value="P:ribosomal small subunit assembly"/>
    <property type="evidence" value="ECO:0007669"/>
    <property type="project" value="TreeGrafter"/>
</dbReference>
<dbReference type="GO" id="GO:0005829">
    <property type="term" value="C:cytosol"/>
    <property type="evidence" value="ECO:0007669"/>
    <property type="project" value="TreeGrafter"/>
</dbReference>
<evidence type="ECO:0000256" key="3">
    <source>
        <dbReference type="ARBA" id="ARBA00022741"/>
    </source>
</evidence>
<dbReference type="GO" id="GO:0003924">
    <property type="term" value="F:GTPase activity"/>
    <property type="evidence" value="ECO:0007669"/>
    <property type="project" value="UniProtKB-UniRule"/>
</dbReference>
<keyword evidence="6" id="KW-0963">Cytoplasm</keyword>
<feature type="region of interest" description="G1" evidence="7">
    <location>
        <begin position="10"/>
        <end position="17"/>
    </location>
</feature>